<dbReference type="InterPro" id="IPR014757">
    <property type="entry name" value="Tscrpt_reg_IclR_C"/>
</dbReference>
<dbReference type="InterPro" id="IPR036388">
    <property type="entry name" value="WH-like_DNA-bd_sf"/>
</dbReference>
<dbReference type="InterPro" id="IPR036390">
    <property type="entry name" value="WH_DNA-bd_sf"/>
</dbReference>
<dbReference type="Gene3D" id="3.30.450.40">
    <property type="match status" value="1"/>
</dbReference>
<keyword evidence="3" id="KW-0238">DNA-binding</keyword>
<dbReference type="InterPro" id="IPR005471">
    <property type="entry name" value="Tscrpt_reg_IclR_N"/>
</dbReference>
<feature type="domain" description="IclR-ED" evidence="9">
    <location>
        <begin position="98"/>
        <end position="280"/>
    </location>
</feature>
<dbReference type="GO" id="GO:0006071">
    <property type="term" value="P:glycerol metabolic process"/>
    <property type="evidence" value="ECO:0007669"/>
    <property type="project" value="UniProtKB-KW"/>
</dbReference>
<organism evidence="10 11">
    <name type="scientific">Allosaccharopolyspora coralli</name>
    <dbReference type="NCBI Taxonomy" id="2665642"/>
    <lineage>
        <taxon>Bacteria</taxon>
        <taxon>Bacillati</taxon>
        <taxon>Actinomycetota</taxon>
        <taxon>Actinomycetes</taxon>
        <taxon>Pseudonocardiales</taxon>
        <taxon>Pseudonocardiaceae</taxon>
        <taxon>Allosaccharopolyspora</taxon>
    </lineage>
</organism>
<comment type="function">
    <text evidence="5">May be an activator protein for the gylABX operon.</text>
</comment>
<dbReference type="EMBL" id="CP045929">
    <property type="protein sequence ID" value="QGK70605.1"/>
    <property type="molecule type" value="Genomic_DNA"/>
</dbReference>
<keyword evidence="4" id="KW-0804">Transcription</keyword>
<evidence type="ECO:0000313" key="11">
    <source>
        <dbReference type="Proteomes" id="UP000371041"/>
    </source>
</evidence>
<evidence type="ECO:0000313" key="10">
    <source>
        <dbReference type="EMBL" id="QGK70605.1"/>
    </source>
</evidence>
<dbReference type="RefSeq" id="WP_154077187.1">
    <property type="nucleotide sequence ID" value="NZ_CP045929.1"/>
</dbReference>
<protein>
    <recommendedName>
        <fullName evidence="6">Glycerol operon regulatory protein</fullName>
    </recommendedName>
</protein>
<sequence>MSESQQSGPSENPPVTKTGAPDPELGAESSARGPLHSLLNGIRVLEAFSVSDPMLGVNEIARRVDLHKSTASRILATLQQVDLVERDDNSGRYRLGLGVIGLAGPLLAHLDVRSVTYPALEELVQLTGETAALSVWSGHESIVVEQVPSPKLVKHTTPLGARFSKATSATVQVFLAERTETEIHRLIRQGLVSAITGTEDDITRLLEKLRTTYERGYALNDGDTDPEELSVSAPIRDHRSTVVAAVLLSVPRSRSTPLLVEDYIRRVREAADQVSARLGALRRTAQDRPAHEPESRTT</sequence>
<dbReference type="PROSITE" id="PS51077">
    <property type="entry name" value="HTH_ICLR"/>
    <property type="match status" value="1"/>
</dbReference>
<dbReference type="GO" id="GO:0003700">
    <property type="term" value="F:DNA-binding transcription factor activity"/>
    <property type="evidence" value="ECO:0007669"/>
    <property type="project" value="TreeGrafter"/>
</dbReference>
<evidence type="ECO:0000256" key="2">
    <source>
        <dbReference type="ARBA" id="ARBA00023015"/>
    </source>
</evidence>
<gene>
    <name evidence="10" type="ORF">GIY23_14755</name>
</gene>
<dbReference type="PANTHER" id="PTHR30136">
    <property type="entry name" value="HELIX-TURN-HELIX TRANSCRIPTIONAL REGULATOR, ICLR FAMILY"/>
    <property type="match status" value="1"/>
</dbReference>
<feature type="compositionally biased region" description="Polar residues" evidence="7">
    <location>
        <begin position="1"/>
        <end position="15"/>
    </location>
</feature>
<feature type="domain" description="HTH iclR-type" evidence="8">
    <location>
        <begin position="35"/>
        <end position="97"/>
    </location>
</feature>
<accession>A0A5Q3QGE1</accession>
<dbReference type="GO" id="GO:0003677">
    <property type="term" value="F:DNA binding"/>
    <property type="evidence" value="ECO:0007669"/>
    <property type="project" value="UniProtKB-KW"/>
</dbReference>
<name>A0A5Q3QGE1_9PSEU</name>
<dbReference type="Pfam" id="PF01614">
    <property type="entry name" value="IclR_C"/>
    <property type="match status" value="1"/>
</dbReference>
<proteinExistence type="predicted"/>
<keyword evidence="2" id="KW-0805">Transcription regulation</keyword>
<evidence type="ECO:0000259" key="8">
    <source>
        <dbReference type="PROSITE" id="PS51077"/>
    </source>
</evidence>
<dbReference type="InterPro" id="IPR029016">
    <property type="entry name" value="GAF-like_dom_sf"/>
</dbReference>
<evidence type="ECO:0000256" key="7">
    <source>
        <dbReference type="SAM" id="MobiDB-lite"/>
    </source>
</evidence>
<dbReference type="GO" id="GO:0045892">
    <property type="term" value="P:negative regulation of DNA-templated transcription"/>
    <property type="evidence" value="ECO:0007669"/>
    <property type="project" value="TreeGrafter"/>
</dbReference>
<feature type="region of interest" description="Disordered" evidence="7">
    <location>
        <begin position="1"/>
        <end position="32"/>
    </location>
</feature>
<dbReference type="InterPro" id="IPR050707">
    <property type="entry name" value="HTH_MetabolicPath_Reg"/>
</dbReference>
<dbReference type="Proteomes" id="UP000371041">
    <property type="component" value="Chromosome"/>
</dbReference>
<dbReference type="KEGG" id="sace:GIY23_14755"/>
<evidence type="ECO:0000259" key="9">
    <source>
        <dbReference type="PROSITE" id="PS51078"/>
    </source>
</evidence>
<dbReference type="Pfam" id="PF09339">
    <property type="entry name" value="HTH_IclR"/>
    <property type="match status" value="1"/>
</dbReference>
<evidence type="ECO:0000256" key="4">
    <source>
        <dbReference type="ARBA" id="ARBA00023163"/>
    </source>
</evidence>
<feature type="compositionally biased region" description="Basic and acidic residues" evidence="7">
    <location>
        <begin position="284"/>
        <end position="298"/>
    </location>
</feature>
<dbReference type="PANTHER" id="PTHR30136:SF24">
    <property type="entry name" value="HTH-TYPE TRANSCRIPTIONAL REPRESSOR ALLR"/>
    <property type="match status" value="1"/>
</dbReference>
<dbReference type="SMART" id="SM00346">
    <property type="entry name" value="HTH_ICLR"/>
    <property type="match status" value="1"/>
</dbReference>
<evidence type="ECO:0000256" key="3">
    <source>
        <dbReference type="ARBA" id="ARBA00023125"/>
    </source>
</evidence>
<reference evidence="11" key="1">
    <citation type="submission" date="2019-11" db="EMBL/GenBank/DDBJ databases">
        <title>The complete genome sequence of Saccharopolyspora sp. E2A.</title>
        <authorList>
            <person name="Zhang G."/>
        </authorList>
    </citation>
    <scope>NUCLEOTIDE SEQUENCE [LARGE SCALE GENOMIC DNA]</scope>
    <source>
        <strain evidence="11">E2A</strain>
    </source>
</reference>
<evidence type="ECO:0000256" key="5">
    <source>
        <dbReference type="ARBA" id="ARBA00058938"/>
    </source>
</evidence>
<feature type="region of interest" description="Disordered" evidence="7">
    <location>
        <begin position="279"/>
        <end position="298"/>
    </location>
</feature>
<keyword evidence="11" id="KW-1185">Reference proteome</keyword>
<dbReference type="SUPFAM" id="SSF46785">
    <property type="entry name" value="Winged helix' DNA-binding domain"/>
    <property type="match status" value="1"/>
</dbReference>
<dbReference type="Gene3D" id="1.10.10.10">
    <property type="entry name" value="Winged helix-like DNA-binding domain superfamily/Winged helix DNA-binding domain"/>
    <property type="match status" value="1"/>
</dbReference>
<keyword evidence="1" id="KW-0319">Glycerol metabolism</keyword>
<evidence type="ECO:0000256" key="1">
    <source>
        <dbReference type="ARBA" id="ARBA00022798"/>
    </source>
</evidence>
<dbReference type="SUPFAM" id="SSF55781">
    <property type="entry name" value="GAF domain-like"/>
    <property type="match status" value="1"/>
</dbReference>
<dbReference type="PROSITE" id="PS51078">
    <property type="entry name" value="ICLR_ED"/>
    <property type="match status" value="1"/>
</dbReference>
<dbReference type="FunFam" id="1.10.10.10:FF:000056">
    <property type="entry name" value="IclR family transcriptional regulator"/>
    <property type="match status" value="1"/>
</dbReference>
<dbReference type="AlphaFoldDB" id="A0A5Q3QGE1"/>
<evidence type="ECO:0000256" key="6">
    <source>
        <dbReference type="ARBA" id="ARBA00070406"/>
    </source>
</evidence>